<name>A0A4Q8LFW2_9GAMM</name>
<dbReference type="Gene3D" id="1.20.1600.10">
    <property type="entry name" value="Outer membrane efflux proteins (OEP)"/>
    <property type="match status" value="1"/>
</dbReference>
<evidence type="ECO:0000256" key="1">
    <source>
        <dbReference type="ARBA" id="ARBA00004370"/>
    </source>
</evidence>
<dbReference type="GO" id="GO:0009279">
    <property type="term" value="C:cell outer membrane"/>
    <property type="evidence" value="ECO:0007669"/>
    <property type="project" value="UniProtKB-SubCell"/>
</dbReference>
<gene>
    <name evidence="13" type="ORF">EA660_00105</name>
</gene>
<dbReference type="EMBL" id="SHMC01000001">
    <property type="protein sequence ID" value="TAA28049.1"/>
    <property type="molecule type" value="Genomic_DNA"/>
</dbReference>
<evidence type="ECO:0000256" key="8">
    <source>
        <dbReference type="ARBA" id="ARBA00023288"/>
    </source>
</evidence>
<organism evidence="13 14">
    <name type="scientific">Pseudoxanthomonas winnipegensis</name>
    <dbReference type="NCBI Taxonomy" id="2480810"/>
    <lineage>
        <taxon>Bacteria</taxon>
        <taxon>Pseudomonadati</taxon>
        <taxon>Pseudomonadota</taxon>
        <taxon>Gammaproteobacteria</taxon>
        <taxon>Lysobacterales</taxon>
        <taxon>Lysobacteraceae</taxon>
        <taxon>Pseudoxanthomonas</taxon>
    </lineage>
</organism>
<comment type="function">
    <text evidence="9">Could be involved in resistance to puromycin, acriflavine and tetraphenylarsonium chloride.</text>
</comment>
<keyword evidence="3 10" id="KW-1134">Transmembrane beta strand</keyword>
<dbReference type="RefSeq" id="WP_130549635.1">
    <property type="nucleotide sequence ID" value="NZ_SHMC01000001.1"/>
</dbReference>
<dbReference type="AlphaFoldDB" id="A0A4Q8LFW2"/>
<evidence type="ECO:0000256" key="9">
    <source>
        <dbReference type="ARBA" id="ARBA00037313"/>
    </source>
</evidence>
<protein>
    <submittedName>
        <fullName evidence="13">Efflux transporter outer membrane subunit</fullName>
    </submittedName>
</protein>
<sequence>MSTSVPPRLHGRLAVALTCALVLAGCASSHGLTTSGQPLDADTLGARQVLGSDAFSAAAFPRQDWWNALGDPQLDGLIREALQGSPSLAAADARLRQARAQAGLADAQRKPTLDATGEYSGVQLPKGLAGPEIGGDVMWANVLMLDFKWAPDLWGGQRAAYEAAVGQARAAEVDAQAARLTLSANIARTYISLSQAYEALDVARREQQRSGRLRDLSQQRVDAGLDNNLQLRQAESTIAGARQQEQAAQQQIDALRNALAALLGKGPDRGLTIAQPKLLAAPAPSVPGVLPSELLGHRADVVAARWRVEAANRGIDARKAAFKPSVNLSAIVGLASGNLSDLFNSDAVLGLGGPAISLPIFDGGRLRANLDNADAQYDLAVAGYNDALVGAMREVADAVQSARSLDAQVASLTDARDAAQKAYDLASSRYDAGLGSQLDVLAAQRPLLQLEQQLADLHARRYVAVVDLDQALGGGLPLTAPTPSSTNTADTSTP</sequence>
<evidence type="ECO:0000313" key="14">
    <source>
        <dbReference type="Proteomes" id="UP000292627"/>
    </source>
</evidence>
<evidence type="ECO:0000256" key="10">
    <source>
        <dbReference type="RuleBase" id="RU362097"/>
    </source>
</evidence>
<evidence type="ECO:0000313" key="13">
    <source>
        <dbReference type="EMBL" id="TAA28049.1"/>
    </source>
</evidence>
<evidence type="ECO:0000256" key="5">
    <source>
        <dbReference type="ARBA" id="ARBA00022729"/>
    </source>
</evidence>
<feature type="coiled-coil region" evidence="11">
    <location>
        <begin position="231"/>
        <end position="265"/>
    </location>
</feature>
<evidence type="ECO:0000256" key="6">
    <source>
        <dbReference type="ARBA" id="ARBA00023136"/>
    </source>
</evidence>
<dbReference type="InterPro" id="IPR003423">
    <property type="entry name" value="OMP_efflux"/>
</dbReference>
<keyword evidence="4 10" id="KW-0812">Transmembrane</keyword>
<keyword evidence="11" id="KW-0175">Coiled coil</keyword>
<dbReference type="SUPFAM" id="SSF56954">
    <property type="entry name" value="Outer membrane efflux proteins (OEP)"/>
    <property type="match status" value="1"/>
</dbReference>
<evidence type="ECO:0000256" key="3">
    <source>
        <dbReference type="ARBA" id="ARBA00022452"/>
    </source>
</evidence>
<comment type="similarity">
    <text evidence="2 10">Belongs to the outer membrane factor (OMF) (TC 1.B.17) family.</text>
</comment>
<evidence type="ECO:0000256" key="4">
    <source>
        <dbReference type="ARBA" id="ARBA00022692"/>
    </source>
</evidence>
<evidence type="ECO:0000256" key="7">
    <source>
        <dbReference type="ARBA" id="ARBA00023139"/>
    </source>
</evidence>
<dbReference type="GO" id="GO:0015562">
    <property type="term" value="F:efflux transmembrane transporter activity"/>
    <property type="evidence" value="ECO:0007669"/>
    <property type="project" value="InterPro"/>
</dbReference>
<dbReference type="PANTHER" id="PTHR30203">
    <property type="entry name" value="OUTER MEMBRANE CATION EFFLUX PROTEIN"/>
    <property type="match status" value="1"/>
</dbReference>
<dbReference type="NCBIfam" id="TIGR01845">
    <property type="entry name" value="outer_NodT"/>
    <property type="match status" value="1"/>
</dbReference>
<evidence type="ECO:0000256" key="2">
    <source>
        <dbReference type="ARBA" id="ARBA00007613"/>
    </source>
</evidence>
<proteinExistence type="inferred from homology"/>
<accession>A0A4Q8LFW2</accession>
<dbReference type="Proteomes" id="UP000292627">
    <property type="component" value="Unassembled WGS sequence"/>
</dbReference>
<dbReference type="Pfam" id="PF02321">
    <property type="entry name" value="OEP"/>
    <property type="match status" value="2"/>
</dbReference>
<keyword evidence="5 10" id="KW-0732">Signal</keyword>
<keyword evidence="6 10" id="KW-0472">Membrane</keyword>
<evidence type="ECO:0000256" key="11">
    <source>
        <dbReference type="SAM" id="Coils"/>
    </source>
</evidence>
<keyword evidence="8 10" id="KW-0449">Lipoprotein</keyword>
<feature type="region of interest" description="Disordered" evidence="12">
    <location>
        <begin position="475"/>
        <end position="494"/>
    </location>
</feature>
<keyword evidence="7 10" id="KW-0564">Palmitate</keyword>
<dbReference type="InterPro" id="IPR010131">
    <property type="entry name" value="MdtP/NodT-like"/>
</dbReference>
<comment type="caution">
    <text evidence="13">The sequence shown here is derived from an EMBL/GenBank/DDBJ whole genome shotgun (WGS) entry which is preliminary data.</text>
</comment>
<dbReference type="PANTHER" id="PTHR30203:SF20">
    <property type="entry name" value="MULTIDRUG RESISTANCE OUTER MEMBRANE PROTEIN MDTP-RELATED"/>
    <property type="match status" value="1"/>
</dbReference>
<evidence type="ECO:0000256" key="12">
    <source>
        <dbReference type="SAM" id="MobiDB-lite"/>
    </source>
</evidence>
<dbReference type="Gene3D" id="2.20.200.10">
    <property type="entry name" value="Outer membrane efflux proteins (OEP)"/>
    <property type="match status" value="1"/>
</dbReference>
<feature type="compositionally biased region" description="Polar residues" evidence="12">
    <location>
        <begin position="481"/>
        <end position="494"/>
    </location>
</feature>
<feature type="chain" id="PRO_5021017158" evidence="10">
    <location>
        <begin position="25"/>
        <end position="494"/>
    </location>
</feature>
<reference evidence="13 14" key="1">
    <citation type="submission" date="2019-02" db="EMBL/GenBank/DDBJ databases">
        <title>WGS of Pseudoxanthomonas species novum from clinical isolates.</title>
        <authorList>
            <person name="Bernier A.-M."/>
            <person name="Bernard K."/>
            <person name="Vachon A."/>
        </authorList>
    </citation>
    <scope>NUCLEOTIDE SEQUENCE [LARGE SCALE GENOMIC DNA]</scope>
    <source>
        <strain evidence="13 14">NML171200</strain>
    </source>
</reference>
<feature type="signal peptide" evidence="10">
    <location>
        <begin position="1"/>
        <end position="24"/>
    </location>
</feature>
<comment type="subcellular location">
    <subcellularLocation>
        <location evidence="10">Cell outer membrane</location>
        <topology evidence="10">Lipid-anchor</topology>
    </subcellularLocation>
    <subcellularLocation>
        <location evidence="1">Membrane</location>
    </subcellularLocation>
</comment>
<dbReference type="OrthoDB" id="9770517at2"/>